<dbReference type="Gene3D" id="2.60.98.20">
    <property type="entry name" value="Flagellar hook protein FlgE"/>
    <property type="match status" value="1"/>
</dbReference>
<dbReference type="InterPro" id="IPR037058">
    <property type="entry name" value="Falgellar_hook_FlgE_sf"/>
</dbReference>
<dbReference type="SUPFAM" id="SSF117143">
    <property type="entry name" value="Flagellar hook protein flgE"/>
    <property type="match status" value="1"/>
</dbReference>
<dbReference type="PANTHER" id="PTHR30435">
    <property type="entry name" value="FLAGELLAR PROTEIN"/>
    <property type="match status" value="1"/>
</dbReference>
<evidence type="ECO:0000259" key="6">
    <source>
        <dbReference type="Pfam" id="PF00460"/>
    </source>
</evidence>
<dbReference type="InterPro" id="IPR053967">
    <property type="entry name" value="LlgE_F_G-like_D1"/>
</dbReference>
<dbReference type="PANTHER" id="PTHR30435:SF19">
    <property type="entry name" value="FLAGELLAR BASAL-BODY ROD PROTEIN FLGG"/>
    <property type="match status" value="1"/>
</dbReference>
<sequence>MSNIMRTSTSGMNAQSSKLAAVSQNIANSDTTGYKRSGVEFSSLILPQTGGSYNSGSVMAQVRTEVSKAGSTVQTGNANNPKQLDMMIQDDGFLVVGDGKGSYLTRAGSFRMQPDGTLVNAAGYTLKGYPMGANGTDATLNGFAGLEDVNLNTGLLSANPTTEGTLTVPLDQAFVTGPKATGSPAAAFSVTGVTSSGTPANDRMNFTVTIDGGTPIAVSVGSATGLGGITAADVATAINNAVGKPVATVNAGKLVYTATGDRTGTASTIAVSNPTFTGATAATIAGVGMASTPGTAATDPAANLANAISGTSTRSVSMTVYNNAGEAVPLHVYYTKTDDATNTWKMAIFDGRDASTGTATSPFPYGVTGSAPLATATLQFDPSTYKLTKITPGANTTQANNTTLGISLTGIGGGNLNLDIGATTQFYKPDSSALTATVNGNPPEVVQQVQIGKDGTITALFTSGTQRDLFKIPVAKVMAPDSLVALSGNVYQPGVESGQVLMGTGGENGFGEVTAGALEGSNVDLASELTDMITAQRSYTANSKVFQTGSEILDVLVNLKR</sequence>
<feature type="domain" description="Flagellar basal body rod protein N-terminal" evidence="6">
    <location>
        <begin position="5"/>
        <end position="35"/>
    </location>
</feature>
<dbReference type="GO" id="GO:0071978">
    <property type="term" value="P:bacterial-type flagellum-dependent swarming motility"/>
    <property type="evidence" value="ECO:0007669"/>
    <property type="project" value="TreeGrafter"/>
</dbReference>
<dbReference type="AlphaFoldDB" id="A0A7V7PPI1"/>
<reference evidence="10 11" key="1">
    <citation type="submission" date="2019-09" db="EMBL/GenBank/DDBJ databases">
        <title>YIM 132180 draft genome.</title>
        <authorList>
            <person name="Zhang K."/>
        </authorList>
    </citation>
    <scope>NUCLEOTIDE SEQUENCE [LARGE SCALE GENOMIC DNA]</scope>
    <source>
        <strain evidence="10 11">YIM 132180</strain>
    </source>
</reference>
<comment type="caution">
    <text evidence="10">The sequence shown here is derived from an EMBL/GenBank/DDBJ whole genome shotgun (WGS) entry which is preliminary data.</text>
</comment>
<evidence type="ECO:0000256" key="4">
    <source>
        <dbReference type="ARBA" id="ARBA00023143"/>
    </source>
</evidence>
<evidence type="ECO:0000256" key="1">
    <source>
        <dbReference type="ARBA" id="ARBA00004117"/>
    </source>
</evidence>
<dbReference type="Pfam" id="PF06429">
    <property type="entry name" value="Flg_bbr_C"/>
    <property type="match status" value="1"/>
</dbReference>
<dbReference type="InterPro" id="IPR011491">
    <property type="entry name" value="FlgE_D2"/>
</dbReference>
<keyword evidence="11" id="KW-1185">Reference proteome</keyword>
<accession>A0A7V7PPI1</accession>
<dbReference type="Proteomes" id="UP000432089">
    <property type="component" value="Unassembled WGS sequence"/>
</dbReference>
<proteinExistence type="inferred from homology"/>
<dbReference type="Pfam" id="PF07559">
    <property type="entry name" value="FlgE_D2"/>
    <property type="match status" value="1"/>
</dbReference>
<keyword evidence="10" id="KW-0282">Flagellum</keyword>
<evidence type="ECO:0000259" key="7">
    <source>
        <dbReference type="Pfam" id="PF06429"/>
    </source>
</evidence>
<name>A0A7V7PPI1_9HYPH</name>
<feature type="domain" description="Flagellar hook protein FlgE/F/G-like D1" evidence="9">
    <location>
        <begin position="87"/>
        <end position="165"/>
    </location>
</feature>
<feature type="domain" description="Flagellar basal-body/hook protein C-terminal" evidence="7">
    <location>
        <begin position="515"/>
        <end position="559"/>
    </location>
</feature>
<dbReference type="Pfam" id="PF22692">
    <property type="entry name" value="LlgE_F_G_D1"/>
    <property type="match status" value="1"/>
</dbReference>
<dbReference type="GO" id="GO:0009425">
    <property type="term" value="C:bacterial-type flagellum basal body"/>
    <property type="evidence" value="ECO:0007669"/>
    <property type="project" value="UniProtKB-SubCell"/>
</dbReference>
<evidence type="ECO:0000256" key="2">
    <source>
        <dbReference type="ARBA" id="ARBA00009677"/>
    </source>
</evidence>
<dbReference type="InterPro" id="IPR020013">
    <property type="entry name" value="Flagellar_FlgE/F/G"/>
</dbReference>
<dbReference type="InterPro" id="IPR001444">
    <property type="entry name" value="Flag_bb_rod_N"/>
</dbReference>
<keyword evidence="10" id="KW-0966">Cell projection</keyword>
<dbReference type="NCBIfam" id="TIGR03506">
    <property type="entry name" value="FlgEFG_subfam"/>
    <property type="match status" value="2"/>
</dbReference>
<keyword evidence="10" id="KW-0969">Cilium</keyword>
<evidence type="ECO:0000313" key="10">
    <source>
        <dbReference type="EMBL" id="KAB0679897.1"/>
    </source>
</evidence>
<evidence type="ECO:0000256" key="3">
    <source>
        <dbReference type="ARBA" id="ARBA00019015"/>
    </source>
</evidence>
<evidence type="ECO:0000259" key="9">
    <source>
        <dbReference type="Pfam" id="PF22692"/>
    </source>
</evidence>
<keyword evidence="4 5" id="KW-0975">Bacterial flagellum</keyword>
<dbReference type="RefSeq" id="WP_150970016.1">
    <property type="nucleotide sequence ID" value="NZ_VZDO01000008.1"/>
</dbReference>
<dbReference type="EMBL" id="VZDO01000008">
    <property type="protein sequence ID" value="KAB0679897.1"/>
    <property type="molecule type" value="Genomic_DNA"/>
</dbReference>
<comment type="similarity">
    <text evidence="2 5">Belongs to the flagella basal body rod proteins family.</text>
</comment>
<dbReference type="Pfam" id="PF00460">
    <property type="entry name" value="Flg_bb_rod"/>
    <property type="match status" value="1"/>
</dbReference>
<evidence type="ECO:0000256" key="5">
    <source>
        <dbReference type="RuleBase" id="RU362116"/>
    </source>
</evidence>
<dbReference type="InterPro" id="IPR037925">
    <property type="entry name" value="FlgE/F/G-like"/>
</dbReference>
<evidence type="ECO:0000259" key="8">
    <source>
        <dbReference type="Pfam" id="PF07559"/>
    </source>
</evidence>
<organism evidence="10 11">
    <name type="scientific">Plantimonas leprariae</name>
    <dbReference type="NCBI Taxonomy" id="2615207"/>
    <lineage>
        <taxon>Bacteria</taxon>
        <taxon>Pseudomonadati</taxon>
        <taxon>Pseudomonadota</taxon>
        <taxon>Alphaproteobacteria</taxon>
        <taxon>Hyphomicrobiales</taxon>
        <taxon>Aurantimonadaceae</taxon>
        <taxon>Plantimonas</taxon>
    </lineage>
</organism>
<comment type="subcellular location">
    <subcellularLocation>
        <location evidence="1 5">Bacterial flagellum basal body</location>
    </subcellularLocation>
</comment>
<evidence type="ECO:0000313" key="11">
    <source>
        <dbReference type="Proteomes" id="UP000432089"/>
    </source>
</evidence>
<feature type="domain" description="Flagellar hook protein FlgE D2" evidence="8">
    <location>
        <begin position="297"/>
        <end position="440"/>
    </location>
</feature>
<gene>
    <name evidence="10" type="ORF">F6X38_11780</name>
</gene>
<protein>
    <recommendedName>
        <fullName evidence="3">Flagellar hook protein FlgE</fullName>
    </recommendedName>
</protein>
<dbReference type="InterPro" id="IPR010930">
    <property type="entry name" value="Flg_bb/hook_C_dom"/>
</dbReference>